<dbReference type="AlphaFoldDB" id="A0AAD6I3V2"/>
<dbReference type="Proteomes" id="UP001219568">
    <property type="component" value="Unassembled WGS sequence"/>
</dbReference>
<evidence type="ECO:0000313" key="3">
    <source>
        <dbReference type="Proteomes" id="UP001219568"/>
    </source>
</evidence>
<accession>A0AAD6I3V2</accession>
<feature type="region of interest" description="Disordered" evidence="1">
    <location>
        <begin position="38"/>
        <end position="61"/>
    </location>
</feature>
<dbReference type="EMBL" id="JAQJZL010000015">
    <property type="protein sequence ID" value="KAJ6027754.1"/>
    <property type="molecule type" value="Genomic_DNA"/>
</dbReference>
<comment type="caution">
    <text evidence="2">The sequence shown here is derived from an EMBL/GenBank/DDBJ whole genome shotgun (WGS) entry which is preliminary data.</text>
</comment>
<keyword evidence="3" id="KW-1185">Reference proteome</keyword>
<evidence type="ECO:0000256" key="1">
    <source>
        <dbReference type="SAM" id="MobiDB-lite"/>
    </source>
</evidence>
<sequence>MAPLPEIVLVHCAWHTPTNYTSYTTDLKKCTPHTSQAAMALDPQQRHSQKTSATSAVWFKV</sequence>
<protein>
    <submittedName>
        <fullName evidence="2">Uncharacterized protein</fullName>
    </submittedName>
</protein>
<proteinExistence type="predicted"/>
<gene>
    <name evidence="2" type="ORF">N7460_012571</name>
</gene>
<reference evidence="2" key="2">
    <citation type="submission" date="2023-01" db="EMBL/GenBank/DDBJ databases">
        <authorList>
            <person name="Petersen C."/>
        </authorList>
    </citation>
    <scope>NUCLEOTIDE SEQUENCE</scope>
    <source>
        <strain evidence="2">IBT 15450</strain>
    </source>
</reference>
<organism evidence="2 3">
    <name type="scientific">Penicillium canescens</name>
    <dbReference type="NCBI Taxonomy" id="5083"/>
    <lineage>
        <taxon>Eukaryota</taxon>
        <taxon>Fungi</taxon>
        <taxon>Dikarya</taxon>
        <taxon>Ascomycota</taxon>
        <taxon>Pezizomycotina</taxon>
        <taxon>Eurotiomycetes</taxon>
        <taxon>Eurotiomycetidae</taxon>
        <taxon>Eurotiales</taxon>
        <taxon>Aspergillaceae</taxon>
        <taxon>Penicillium</taxon>
    </lineage>
</organism>
<evidence type="ECO:0000313" key="2">
    <source>
        <dbReference type="EMBL" id="KAJ6027754.1"/>
    </source>
</evidence>
<reference evidence="2" key="1">
    <citation type="journal article" date="2023" name="IMA Fungus">
        <title>Comparative genomic study of the Penicillium genus elucidates a diverse pangenome and 15 lateral gene transfer events.</title>
        <authorList>
            <person name="Petersen C."/>
            <person name="Sorensen T."/>
            <person name="Nielsen M.R."/>
            <person name="Sondergaard T.E."/>
            <person name="Sorensen J.L."/>
            <person name="Fitzpatrick D.A."/>
            <person name="Frisvad J.C."/>
            <person name="Nielsen K.L."/>
        </authorList>
    </citation>
    <scope>NUCLEOTIDE SEQUENCE</scope>
    <source>
        <strain evidence="2">IBT 15450</strain>
    </source>
</reference>
<name>A0AAD6I3V2_PENCN</name>